<evidence type="ECO:0000313" key="8">
    <source>
        <dbReference type="EMBL" id="GJM93196.1"/>
    </source>
</evidence>
<dbReference type="SMART" id="SM00273">
    <property type="entry name" value="ENTH"/>
    <property type="match status" value="1"/>
</dbReference>
<dbReference type="GO" id="GO:0005543">
    <property type="term" value="F:phospholipid binding"/>
    <property type="evidence" value="ECO:0007669"/>
    <property type="project" value="TreeGrafter"/>
</dbReference>
<sequence length="528" mass="56959">MDFMKVLDQTVREIKREVNLKVLMVPEIEQKVLDATSDEPWGPHGSDLAEIARATKSYGECQMIMNVLWQRLGDTAANWRHVYKALAVIEYLLANGNERAVDDIIDNCSQIAKLTSFDYVEPSGKDVGLNVRKKAETVLAIIDDREKIQQVREKAAATRDKYFGLSSTGITYKSSAASFGSRSFSSDSYYGSTGSSREAGSFRDSYRGKEWSNCNSKHMSKDGSSGSRYRSAKTEGLGMRNQDSSNMTINGGLSQQNVSIEDEDDFDPRGSSSAGTTNANSDHVDLFGPSLLDDLVNITSTSTAMPNTGPVAVPEVDLFATTAFHSANAPLETANGSHAQISLHTYGTTRLHFTENIDLFAGRSSFAGSVISDTEFFVRGSVPTEPKQNPPRGIKSSEHSPSEKLNSGAFTSQTESPTASAMKPINKSPTKLEPPSTSATKSDVKEGSFQVKSGIWADSLSRGLINLNIASPKKADLSDVGVVGRLSNGSSEKRYNGTTMGTGSGLGRSGFQSSAGTNSQQQQFARFN</sequence>
<dbReference type="GO" id="GO:0005768">
    <property type="term" value="C:endosome"/>
    <property type="evidence" value="ECO:0007669"/>
    <property type="project" value="TreeGrafter"/>
</dbReference>
<reference evidence="8" key="2">
    <citation type="submission" date="2021-12" db="EMBL/GenBank/DDBJ databases">
        <title>Resequencing data analysis of finger millet.</title>
        <authorList>
            <person name="Hatakeyama M."/>
            <person name="Aluri S."/>
            <person name="Balachadran M.T."/>
            <person name="Sivarajan S.R."/>
            <person name="Poveda L."/>
            <person name="Shimizu-Inatsugi R."/>
            <person name="Schlapbach R."/>
            <person name="Sreeman S.M."/>
            <person name="Shimizu K.K."/>
        </authorList>
    </citation>
    <scope>NUCLEOTIDE SEQUENCE</scope>
</reference>
<feature type="compositionally biased region" description="Polar residues" evidence="6">
    <location>
        <begin position="403"/>
        <end position="419"/>
    </location>
</feature>
<gene>
    <name evidence="8" type="primary">ga09735</name>
    <name evidence="8" type="ORF">PR202_ga09735</name>
</gene>
<evidence type="ECO:0000256" key="5">
    <source>
        <dbReference type="ARBA" id="ARBA00023329"/>
    </source>
</evidence>
<reference evidence="8" key="1">
    <citation type="journal article" date="2018" name="DNA Res.">
        <title>Multiple hybrid de novo genome assembly of finger millet, an orphan allotetraploid crop.</title>
        <authorList>
            <person name="Hatakeyama M."/>
            <person name="Aluri S."/>
            <person name="Balachadran M.T."/>
            <person name="Sivarajan S.R."/>
            <person name="Patrignani A."/>
            <person name="Gruter S."/>
            <person name="Poveda L."/>
            <person name="Shimizu-Inatsugi R."/>
            <person name="Baeten J."/>
            <person name="Francoijs K.J."/>
            <person name="Nataraja K.N."/>
            <person name="Reddy Y.A.N."/>
            <person name="Phadnis S."/>
            <person name="Ravikumar R.L."/>
            <person name="Schlapbach R."/>
            <person name="Sreeman S.M."/>
            <person name="Shimizu K.K."/>
        </authorList>
    </citation>
    <scope>NUCLEOTIDE SEQUENCE</scope>
</reference>
<dbReference type="GO" id="GO:0030125">
    <property type="term" value="C:clathrin vesicle coat"/>
    <property type="evidence" value="ECO:0007669"/>
    <property type="project" value="TreeGrafter"/>
</dbReference>
<proteinExistence type="inferred from homology"/>
<dbReference type="CDD" id="cd03571">
    <property type="entry name" value="ENTH"/>
    <property type="match status" value="1"/>
</dbReference>
<keyword evidence="5" id="KW-0968">Cytoplasmic vesicle</keyword>
<dbReference type="Proteomes" id="UP001054889">
    <property type="component" value="Unassembled WGS sequence"/>
</dbReference>
<feature type="compositionally biased region" description="Basic and acidic residues" evidence="6">
    <location>
        <begin position="200"/>
        <end position="210"/>
    </location>
</feature>
<keyword evidence="4" id="KW-0333">Golgi apparatus</keyword>
<evidence type="ECO:0000256" key="4">
    <source>
        <dbReference type="ARBA" id="ARBA00023034"/>
    </source>
</evidence>
<feature type="compositionally biased region" description="Polar residues" evidence="6">
    <location>
        <begin position="270"/>
        <end position="281"/>
    </location>
</feature>
<dbReference type="GO" id="GO:0005886">
    <property type="term" value="C:plasma membrane"/>
    <property type="evidence" value="ECO:0007669"/>
    <property type="project" value="TreeGrafter"/>
</dbReference>
<dbReference type="AlphaFoldDB" id="A0AAV5C3H9"/>
<feature type="compositionally biased region" description="Polar residues" evidence="6">
    <location>
        <begin position="510"/>
        <end position="528"/>
    </location>
</feature>
<feature type="compositionally biased region" description="Low complexity" evidence="6">
    <location>
        <begin position="188"/>
        <end position="197"/>
    </location>
</feature>
<dbReference type="InterPro" id="IPR008942">
    <property type="entry name" value="ENTH_VHS"/>
</dbReference>
<feature type="region of interest" description="Disordered" evidence="6">
    <location>
        <begin position="188"/>
        <end position="283"/>
    </location>
</feature>
<dbReference type="PANTHER" id="PTHR12276:SF87">
    <property type="entry name" value="OS01G0738600 PROTEIN"/>
    <property type="match status" value="1"/>
</dbReference>
<evidence type="ECO:0000259" key="7">
    <source>
        <dbReference type="PROSITE" id="PS50942"/>
    </source>
</evidence>
<dbReference type="GO" id="GO:0005794">
    <property type="term" value="C:Golgi apparatus"/>
    <property type="evidence" value="ECO:0007669"/>
    <property type="project" value="UniProtKB-SubCell"/>
</dbReference>
<evidence type="ECO:0000256" key="3">
    <source>
        <dbReference type="ARBA" id="ARBA00010130"/>
    </source>
</evidence>
<evidence type="ECO:0000256" key="6">
    <source>
        <dbReference type="SAM" id="MobiDB-lite"/>
    </source>
</evidence>
<dbReference type="Gene3D" id="1.25.40.90">
    <property type="match status" value="1"/>
</dbReference>
<protein>
    <recommendedName>
        <fullName evidence="7">ENTH domain-containing protein</fullName>
    </recommendedName>
</protein>
<dbReference type="PANTHER" id="PTHR12276">
    <property type="entry name" value="EPSIN/ENT-RELATED"/>
    <property type="match status" value="1"/>
</dbReference>
<dbReference type="GO" id="GO:0006897">
    <property type="term" value="P:endocytosis"/>
    <property type="evidence" value="ECO:0007669"/>
    <property type="project" value="TreeGrafter"/>
</dbReference>
<feature type="compositionally biased region" description="Polar residues" evidence="6">
    <location>
        <begin position="212"/>
        <end position="228"/>
    </location>
</feature>
<dbReference type="PROSITE" id="PS50942">
    <property type="entry name" value="ENTH"/>
    <property type="match status" value="1"/>
</dbReference>
<name>A0AAV5C3H9_ELECO</name>
<dbReference type="InterPro" id="IPR013809">
    <property type="entry name" value="ENTH"/>
</dbReference>
<dbReference type="GO" id="GO:0030276">
    <property type="term" value="F:clathrin binding"/>
    <property type="evidence" value="ECO:0007669"/>
    <property type="project" value="TreeGrafter"/>
</dbReference>
<dbReference type="EMBL" id="BQKI01000004">
    <property type="protein sequence ID" value="GJM93196.1"/>
    <property type="molecule type" value="Genomic_DNA"/>
</dbReference>
<evidence type="ECO:0000256" key="1">
    <source>
        <dbReference type="ARBA" id="ARBA00004132"/>
    </source>
</evidence>
<organism evidence="8 9">
    <name type="scientific">Eleusine coracana subsp. coracana</name>
    <dbReference type="NCBI Taxonomy" id="191504"/>
    <lineage>
        <taxon>Eukaryota</taxon>
        <taxon>Viridiplantae</taxon>
        <taxon>Streptophyta</taxon>
        <taxon>Embryophyta</taxon>
        <taxon>Tracheophyta</taxon>
        <taxon>Spermatophyta</taxon>
        <taxon>Magnoliopsida</taxon>
        <taxon>Liliopsida</taxon>
        <taxon>Poales</taxon>
        <taxon>Poaceae</taxon>
        <taxon>PACMAD clade</taxon>
        <taxon>Chloridoideae</taxon>
        <taxon>Cynodonteae</taxon>
        <taxon>Eleusininae</taxon>
        <taxon>Eleusine</taxon>
    </lineage>
</organism>
<dbReference type="Pfam" id="PF01417">
    <property type="entry name" value="ENTH"/>
    <property type="match status" value="1"/>
</dbReference>
<comment type="similarity">
    <text evidence="3">Belongs to the epsin family.</text>
</comment>
<evidence type="ECO:0000313" key="9">
    <source>
        <dbReference type="Proteomes" id="UP001054889"/>
    </source>
</evidence>
<comment type="subcellular location">
    <subcellularLocation>
        <location evidence="1">Cytoplasmic vesicle</location>
        <location evidence="1">Clathrin-coated vesicle</location>
    </subcellularLocation>
    <subcellularLocation>
        <location evidence="2">Golgi apparatus</location>
    </subcellularLocation>
</comment>
<dbReference type="FunFam" id="1.25.40.90:FF:000006">
    <property type="entry name" value="Clathrin interactor 1"/>
    <property type="match status" value="1"/>
</dbReference>
<feature type="region of interest" description="Disordered" evidence="6">
    <location>
        <begin position="380"/>
        <end position="445"/>
    </location>
</feature>
<evidence type="ECO:0000256" key="2">
    <source>
        <dbReference type="ARBA" id="ARBA00004555"/>
    </source>
</evidence>
<feature type="compositionally biased region" description="Polar residues" evidence="6">
    <location>
        <begin position="241"/>
        <end position="259"/>
    </location>
</feature>
<dbReference type="SUPFAM" id="SSF48464">
    <property type="entry name" value="ENTH/VHS domain"/>
    <property type="match status" value="1"/>
</dbReference>
<comment type="caution">
    <text evidence="8">The sequence shown here is derived from an EMBL/GenBank/DDBJ whole genome shotgun (WGS) entry which is preliminary data.</text>
</comment>
<accession>A0AAV5C3H9</accession>
<feature type="domain" description="ENTH" evidence="7">
    <location>
        <begin position="20"/>
        <end position="152"/>
    </location>
</feature>
<keyword evidence="9" id="KW-1185">Reference proteome</keyword>
<feature type="region of interest" description="Disordered" evidence="6">
    <location>
        <begin position="487"/>
        <end position="528"/>
    </location>
</feature>